<dbReference type="NCBIfam" id="NF033563">
    <property type="entry name" value="transpos_IS30"/>
    <property type="match status" value="1"/>
</dbReference>
<gene>
    <name evidence="4" type="ORF">D3876_01570</name>
    <name evidence="3" type="ORF">D3876_18425</name>
</gene>
<sequence>MKQRRRIYYSAEQRAEIWDRWRRGESMSSIGRRFERESSSIFSVLSPSGGIRPPERKRPSQALRLSEREEISRGLGVGLSLRTIAIRLGRAPSTISREVGRNGGTECYRAVASDQAAWDRARRPKPCKLACHASLRRTVSAKLCRKWSPEQIAGWLKRRFPDEEQHRVSHETIYKSLFIQARGVLKKELLEYLRAKRTIRRSRHASLKRDGLGQVKNAISISDRPASVEDRAVPGHWEGDLLAGSRNSYIATLVERQSRYVILVKVANKDTGSVVSALIKQARKLPRELYQSLTWDRGKELADHQRFTLATDVDVYFCDPRSPWQRGTNENTNRLLRQYLPKGTDLSIFSQAKLSAVARQLNERPRKTLLFKTPAEKFEECVALTR</sequence>
<dbReference type="PANTHER" id="PTHR10948">
    <property type="entry name" value="TRANSPOSASE"/>
    <property type="match status" value="1"/>
</dbReference>
<dbReference type="EMBL" id="QYUM01000002">
    <property type="protein sequence ID" value="RJF93088.1"/>
    <property type="molecule type" value="Genomic_DNA"/>
</dbReference>
<dbReference type="RefSeq" id="WP_119759367.1">
    <property type="nucleotide sequence ID" value="NZ_QYUM01000002.1"/>
</dbReference>
<dbReference type="AlphaFoldDB" id="A0A418WPB6"/>
<reference evidence="4 5" key="1">
    <citation type="submission" date="2018-09" db="EMBL/GenBank/DDBJ databases">
        <authorList>
            <person name="Zhu H."/>
        </authorList>
    </citation>
    <scope>NUCLEOTIDE SEQUENCE [LARGE SCALE GENOMIC DNA]</scope>
    <source>
        <strain evidence="4 5">K2R01-6</strain>
    </source>
</reference>
<evidence type="ECO:0000313" key="3">
    <source>
        <dbReference type="EMBL" id="RJF85845.1"/>
    </source>
</evidence>
<dbReference type="InterPro" id="IPR051917">
    <property type="entry name" value="Transposase-Integrase"/>
</dbReference>
<dbReference type="InterPro" id="IPR053392">
    <property type="entry name" value="Transposase_IS30-like"/>
</dbReference>
<dbReference type="GO" id="GO:0005829">
    <property type="term" value="C:cytosol"/>
    <property type="evidence" value="ECO:0007669"/>
    <property type="project" value="TreeGrafter"/>
</dbReference>
<organism evidence="4 5">
    <name type="scientific">Sphingomonas cavernae</name>
    <dbReference type="NCBI Taxonomy" id="2320861"/>
    <lineage>
        <taxon>Bacteria</taxon>
        <taxon>Pseudomonadati</taxon>
        <taxon>Pseudomonadota</taxon>
        <taxon>Alphaproteobacteria</taxon>
        <taxon>Sphingomonadales</taxon>
        <taxon>Sphingomonadaceae</taxon>
        <taxon>Sphingomonas</taxon>
    </lineage>
</organism>
<name>A0A418WPB6_9SPHN</name>
<evidence type="ECO:0000313" key="4">
    <source>
        <dbReference type="EMBL" id="RJF93088.1"/>
    </source>
</evidence>
<evidence type="ECO:0000313" key="5">
    <source>
        <dbReference type="Proteomes" id="UP000286100"/>
    </source>
</evidence>
<dbReference type="Proteomes" id="UP000286100">
    <property type="component" value="Unassembled WGS sequence"/>
</dbReference>
<dbReference type="InterPro" id="IPR001584">
    <property type="entry name" value="Integrase_cat-core"/>
</dbReference>
<feature type="domain" description="Integrase catalytic" evidence="2">
    <location>
        <begin position="230"/>
        <end position="382"/>
    </location>
</feature>
<proteinExistence type="predicted"/>
<dbReference type="InterPro" id="IPR012337">
    <property type="entry name" value="RNaseH-like_sf"/>
</dbReference>
<dbReference type="OrthoDB" id="9803231at2"/>
<dbReference type="InterPro" id="IPR036397">
    <property type="entry name" value="RNaseH_sf"/>
</dbReference>
<dbReference type="PROSITE" id="PS50994">
    <property type="entry name" value="INTEGRASE"/>
    <property type="match status" value="1"/>
</dbReference>
<accession>A0A418WPB6</accession>
<dbReference type="Pfam" id="PF00665">
    <property type="entry name" value="rve"/>
    <property type="match status" value="1"/>
</dbReference>
<dbReference type="EMBL" id="QYUM01000004">
    <property type="protein sequence ID" value="RJF85845.1"/>
    <property type="molecule type" value="Genomic_DNA"/>
</dbReference>
<dbReference type="Gene3D" id="3.30.420.10">
    <property type="entry name" value="Ribonuclease H-like superfamily/Ribonuclease H"/>
    <property type="match status" value="1"/>
</dbReference>
<dbReference type="GO" id="GO:0006310">
    <property type="term" value="P:DNA recombination"/>
    <property type="evidence" value="ECO:0007669"/>
    <property type="project" value="UniProtKB-KW"/>
</dbReference>
<dbReference type="GO" id="GO:0032196">
    <property type="term" value="P:transposition"/>
    <property type="evidence" value="ECO:0007669"/>
    <property type="project" value="TreeGrafter"/>
</dbReference>
<comment type="caution">
    <text evidence="4">The sequence shown here is derived from an EMBL/GenBank/DDBJ whole genome shotgun (WGS) entry which is preliminary data.</text>
</comment>
<dbReference type="GO" id="GO:0003676">
    <property type="term" value="F:nucleic acid binding"/>
    <property type="evidence" value="ECO:0007669"/>
    <property type="project" value="InterPro"/>
</dbReference>
<dbReference type="GO" id="GO:0004803">
    <property type="term" value="F:transposase activity"/>
    <property type="evidence" value="ECO:0007669"/>
    <property type="project" value="TreeGrafter"/>
</dbReference>
<dbReference type="GO" id="GO:0015074">
    <property type="term" value="P:DNA integration"/>
    <property type="evidence" value="ECO:0007669"/>
    <property type="project" value="InterPro"/>
</dbReference>
<dbReference type="Pfam" id="PF13936">
    <property type="entry name" value="HTH_38"/>
    <property type="match status" value="1"/>
</dbReference>
<evidence type="ECO:0000256" key="1">
    <source>
        <dbReference type="ARBA" id="ARBA00023172"/>
    </source>
</evidence>
<dbReference type="SUPFAM" id="SSF53098">
    <property type="entry name" value="Ribonuclease H-like"/>
    <property type="match status" value="1"/>
</dbReference>
<keyword evidence="1" id="KW-0233">DNA recombination</keyword>
<protein>
    <submittedName>
        <fullName evidence="4">IS30 family transposase</fullName>
    </submittedName>
</protein>
<dbReference type="PANTHER" id="PTHR10948:SF23">
    <property type="entry name" value="TRANSPOSASE INSI FOR INSERTION SEQUENCE ELEMENT IS30A-RELATED"/>
    <property type="match status" value="1"/>
</dbReference>
<evidence type="ECO:0000259" key="2">
    <source>
        <dbReference type="PROSITE" id="PS50994"/>
    </source>
</evidence>
<keyword evidence="5" id="KW-1185">Reference proteome</keyword>
<dbReference type="InterPro" id="IPR025246">
    <property type="entry name" value="IS30-like_HTH"/>
</dbReference>